<feature type="region of interest" description="Disordered" evidence="1">
    <location>
        <begin position="110"/>
        <end position="339"/>
    </location>
</feature>
<accession>A0A6C0QZL1</accession>
<name>A0A6C0QZL1_9BACL</name>
<dbReference type="GO" id="GO:0004386">
    <property type="term" value="F:helicase activity"/>
    <property type="evidence" value="ECO:0007669"/>
    <property type="project" value="UniProtKB-KW"/>
</dbReference>
<dbReference type="GO" id="GO:0016887">
    <property type="term" value="F:ATP hydrolysis activity"/>
    <property type="evidence" value="ECO:0007669"/>
    <property type="project" value="TreeGrafter"/>
</dbReference>
<dbReference type="GO" id="GO:0009898">
    <property type="term" value="C:cytoplasmic side of plasma membrane"/>
    <property type="evidence" value="ECO:0007669"/>
    <property type="project" value="TreeGrafter"/>
</dbReference>
<sequence length="667" mass="72690">MRFFLCIRKEGTYKKIDDHLRGEHTTSRNLTTYDQFIREVQSGLPDFIVIDPKIDFYEKILESELNVPIIQCTGSFSTLFDEISETLSEMMDQDYEEDELFETASDLIEPEEDSGTAKVAAAQASSDPDPIEEPTYGEFDLAEQEEDSGTAKVAAAQASSDPDPVEEPAYSEFDLAEQGEDSGTAKVAAAQASSDPDPVEEPAYSEFDLAEQEEDSGTAKVAAAQASSDPDPVEEPAYSEFDLAEQEEDSGTAKVAAAQASSDPDPVEGPAYSEFDLAEQEEDSGTAKVAAAQASSDPDPVEEPAYSEFDLAEQEEDSGTAKVAAAQASSDPDPVEEPAYSEFDLAEQEEDAAAGETVTKALKAKELRKKSDPHRKKGNSKTKEIRLSNVIAVWSPTGGTGKTEIALNLALHMAKSLKVALVDFNTVNPDVGYALGINFPQGKTIYNAYYAYLEKNLSYSRIEQHFSDFFGVKVLSGVPDVITSSDLSSLFFVTLLKTLKRYFDVVIVDMSSDLKGPAGINVLSTCNRIIVPITSELRNLAHTKSYISMLQNGGIQLETIEFVLNKHNEGGSVNEALVIEKLKKKPIGSLPFHKIHMKANDGQKPVYLSGYKPMGTLCKKISEPYEIAMKKGIVPVTNDVSNHAGKSKYRFKLPSLRELKLIGGKKA</sequence>
<organism evidence="3 4">
    <name type="scientific">Paenibacillus larvae subsp. larvae</name>
    <dbReference type="NCBI Taxonomy" id="147375"/>
    <lineage>
        <taxon>Bacteria</taxon>
        <taxon>Bacillati</taxon>
        <taxon>Bacillota</taxon>
        <taxon>Bacilli</taxon>
        <taxon>Bacillales</taxon>
        <taxon>Paenibacillaceae</taxon>
        <taxon>Paenibacillus</taxon>
    </lineage>
</organism>
<keyword evidence="3" id="KW-0547">Nucleotide-binding</keyword>
<dbReference type="Pfam" id="PF13614">
    <property type="entry name" value="AAA_31"/>
    <property type="match status" value="1"/>
</dbReference>
<dbReference type="AlphaFoldDB" id="A0A6C0QZL1"/>
<dbReference type="InterPro" id="IPR050625">
    <property type="entry name" value="ParA/MinD_ATPase"/>
</dbReference>
<evidence type="ECO:0000313" key="4">
    <source>
        <dbReference type="Proteomes" id="UP000464330"/>
    </source>
</evidence>
<dbReference type="GO" id="GO:0005829">
    <property type="term" value="C:cytosol"/>
    <property type="evidence" value="ECO:0007669"/>
    <property type="project" value="TreeGrafter"/>
</dbReference>
<dbReference type="PANTHER" id="PTHR43384">
    <property type="entry name" value="SEPTUM SITE-DETERMINING PROTEIN MIND HOMOLOG, CHLOROPLASTIC-RELATED"/>
    <property type="match status" value="1"/>
</dbReference>
<geneLocation type="plasmid" evidence="3 4">
    <name>unnamed2</name>
</geneLocation>
<keyword evidence="3" id="KW-0614">Plasmid</keyword>
<dbReference type="GO" id="GO:0051782">
    <property type="term" value="P:negative regulation of cell division"/>
    <property type="evidence" value="ECO:0007669"/>
    <property type="project" value="TreeGrafter"/>
</dbReference>
<dbReference type="Gene3D" id="3.40.50.300">
    <property type="entry name" value="P-loop containing nucleotide triphosphate hydrolases"/>
    <property type="match status" value="1"/>
</dbReference>
<evidence type="ECO:0000259" key="2">
    <source>
        <dbReference type="Pfam" id="PF13614"/>
    </source>
</evidence>
<evidence type="ECO:0000313" key="3">
    <source>
        <dbReference type="EMBL" id="QHZ54164.1"/>
    </source>
</evidence>
<reference evidence="3 4" key="1">
    <citation type="journal article" date="2020" name="Int. J. Med. Microbiol.">
        <title>Discovery of Paenibacillus larvae ERIC V: Phenotypic and genomic comparison to genotypes ERIC I-IV reveal different inventories of virulence factors which correlate with epidemiological prevalences of American Foulbrood.</title>
        <authorList>
            <person name="Beims H."/>
            <person name="Bunk B."/>
            <person name="Erler S."/>
            <person name="Mohr K.I."/>
            <person name="Sproer C."/>
            <person name="Pradella S."/>
            <person name="Gunther G."/>
            <person name="Rohde M."/>
            <person name="von der Ohe W."/>
            <person name="Steinert M."/>
        </authorList>
    </citation>
    <scope>NUCLEOTIDE SEQUENCE [LARGE SCALE GENOMIC DNA]</scope>
    <source>
        <strain evidence="3">Eric_V</strain>
        <plasmid evidence="3">unnamed2</plasmid>
    </source>
</reference>
<keyword evidence="3" id="KW-0378">Hydrolase</keyword>
<keyword evidence="3" id="KW-0347">Helicase</keyword>
<dbReference type="GO" id="GO:0005524">
    <property type="term" value="F:ATP binding"/>
    <property type="evidence" value="ECO:0007669"/>
    <property type="project" value="TreeGrafter"/>
</dbReference>
<feature type="compositionally biased region" description="Basic residues" evidence="1">
    <location>
        <begin position="366"/>
        <end position="380"/>
    </location>
</feature>
<protein>
    <submittedName>
        <fullName evidence="3">Helicase/secretion neighborhood CpaE-like protein</fullName>
    </submittedName>
</protein>
<dbReference type="RefSeq" id="WP_172424031.1">
    <property type="nucleotide sequence ID" value="NZ_CP019720.1"/>
</dbReference>
<gene>
    <name evidence="3" type="ORF">ERICV_05181</name>
</gene>
<dbReference type="SUPFAM" id="SSF52540">
    <property type="entry name" value="P-loop containing nucleoside triphosphate hydrolases"/>
    <property type="match status" value="1"/>
</dbReference>
<keyword evidence="3" id="KW-0067">ATP-binding</keyword>
<dbReference type="InterPro" id="IPR025669">
    <property type="entry name" value="AAA_dom"/>
</dbReference>
<dbReference type="InterPro" id="IPR027417">
    <property type="entry name" value="P-loop_NTPase"/>
</dbReference>
<feature type="region of interest" description="Disordered" evidence="1">
    <location>
        <begin position="363"/>
        <end position="382"/>
    </location>
</feature>
<proteinExistence type="predicted"/>
<feature type="domain" description="AAA" evidence="2">
    <location>
        <begin position="389"/>
        <end position="541"/>
    </location>
</feature>
<dbReference type="EMBL" id="CP019720">
    <property type="protein sequence ID" value="QHZ54164.1"/>
    <property type="molecule type" value="Genomic_DNA"/>
</dbReference>
<dbReference type="Proteomes" id="UP000464330">
    <property type="component" value="Plasmid unnamed2"/>
</dbReference>
<dbReference type="PANTHER" id="PTHR43384:SF13">
    <property type="entry name" value="SLR0110 PROTEIN"/>
    <property type="match status" value="1"/>
</dbReference>
<evidence type="ECO:0000256" key="1">
    <source>
        <dbReference type="SAM" id="MobiDB-lite"/>
    </source>
</evidence>